<sequence length="244" mass="27960">MRFGSILARLAYYVNAEFEKELTSESEEAPDIRVQNTERNVILYIDEALVLDQRELECDVRPKFGVYFVGLRQILVDIATCIMKEISGNISIAYSDTHSAISNFTSGSHPYVLRSYGKYYDLHEKKKLLIAYGDAGRAHMGRNRAFKQGSYSSSVNVSDFLPLKATIASSNRLRSRPVSLRSLEELHVFLTREFRKCLPKITGRPVFMVDSKWYVIRPLPILSSSQKFSIDSLKERDTRIQDIM</sequence>
<organism evidence="1 2">
    <name type="scientific">Aduncisulcus paluster</name>
    <dbReference type="NCBI Taxonomy" id="2918883"/>
    <lineage>
        <taxon>Eukaryota</taxon>
        <taxon>Metamonada</taxon>
        <taxon>Carpediemonas-like organisms</taxon>
        <taxon>Aduncisulcus</taxon>
    </lineage>
</organism>
<proteinExistence type="predicted"/>
<evidence type="ECO:0000313" key="2">
    <source>
        <dbReference type="Proteomes" id="UP001057375"/>
    </source>
</evidence>
<protein>
    <submittedName>
        <fullName evidence="1">Uncharacterized protein</fullName>
    </submittedName>
</protein>
<keyword evidence="2" id="KW-1185">Reference proteome</keyword>
<name>A0ABQ5JWL0_9EUKA</name>
<reference evidence="1" key="1">
    <citation type="submission" date="2022-03" db="EMBL/GenBank/DDBJ databases">
        <title>Draft genome sequence of Aduncisulcus paluster, a free-living microaerophilic Fornicata.</title>
        <authorList>
            <person name="Yuyama I."/>
            <person name="Kume K."/>
            <person name="Tamura T."/>
            <person name="Inagaki Y."/>
            <person name="Hashimoto T."/>
        </authorList>
    </citation>
    <scope>NUCLEOTIDE SEQUENCE</scope>
    <source>
        <strain evidence="1">NY0171</strain>
    </source>
</reference>
<gene>
    <name evidence="1" type="ORF">ADUPG1_011652</name>
</gene>
<comment type="caution">
    <text evidence="1">The sequence shown here is derived from an EMBL/GenBank/DDBJ whole genome shotgun (WGS) entry which is preliminary data.</text>
</comment>
<dbReference type="EMBL" id="BQXS01012161">
    <property type="protein sequence ID" value="GKT20113.1"/>
    <property type="molecule type" value="Genomic_DNA"/>
</dbReference>
<dbReference type="Proteomes" id="UP001057375">
    <property type="component" value="Unassembled WGS sequence"/>
</dbReference>
<evidence type="ECO:0000313" key="1">
    <source>
        <dbReference type="EMBL" id="GKT20113.1"/>
    </source>
</evidence>
<accession>A0ABQ5JWL0</accession>